<dbReference type="InterPro" id="IPR011044">
    <property type="entry name" value="Quino_amine_DH_bsu"/>
</dbReference>
<dbReference type="Gene3D" id="2.130.10.10">
    <property type="entry name" value="YVTN repeat-like/Quinoprotein amine dehydrogenase"/>
    <property type="match status" value="1"/>
</dbReference>
<comment type="caution">
    <text evidence="1">The sequence shown here is derived from an EMBL/GenBank/DDBJ whole genome shotgun (WGS) entry which is preliminary data.</text>
</comment>
<accession>A0A495QTV4</accession>
<dbReference type="AlphaFoldDB" id="A0A495QTV4"/>
<dbReference type="SUPFAM" id="SSF50969">
    <property type="entry name" value="YVTN repeat-like/Quinoprotein amine dehydrogenase"/>
    <property type="match status" value="1"/>
</dbReference>
<dbReference type="RefSeq" id="WP_170180578.1">
    <property type="nucleotide sequence ID" value="NZ_RBWU01000002.1"/>
</dbReference>
<keyword evidence="2" id="KW-1185">Reference proteome</keyword>
<reference evidence="1 2" key="1">
    <citation type="submission" date="2018-10" db="EMBL/GenBank/DDBJ databases">
        <title>Genomic Encyclopedia of Archaeal and Bacterial Type Strains, Phase II (KMG-II): from individual species to whole genera.</title>
        <authorList>
            <person name="Goeker M."/>
        </authorList>
    </citation>
    <scope>NUCLEOTIDE SEQUENCE [LARGE SCALE GENOMIC DNA]</scope>
    <source>
        <strain evidence="1 2">DSM 43383</strain>
    </source>
</reference>
<name>A0A495QTV4_9ACTN</name>
<dbReference type="EMBL" id="RBWU01000002">
    <property type="protein sequence ID" value="RKS76888.1"/>
    <property type="molecule type" value="Genomic_DNA"/>
</dbReference>
<evidence type="ECO:0008006" key="3">
    <source>
        <dbReference type="Google" id="ProtNLM"/>
    </source>
</evidence>
<sequence>MPESVQAFPLADGSFDGVAATSEGPPLAFASRTSHGANTGQVWNLTSGAVHGPPIPDFPAGRAEWTFGVPASSPIVAWTHRDRVHVHDLGTGGETVLDGQPDLLGLAAHSGRGAVVAVFGPARDAEVVVWDAATGDRLTEFTLWLGHHTAIDRSMLHATPASGPVVALAGGADVLVLDVERGGDAVTAVPSGHAVMAPSPHGLVLVEVAEHALHVRGVDGDRLAVLDVPEPCGPVAASGADPLLVAAALRDDPCAVLAWDAAASAPSHRVKVPAPVIDLALAPDGTLLAATDEGLFTARLS</sequence>
<proteinExistence type="predicted"/>
<dbReference type="InterPro" id="IPR015943">
    <property type="entry name" value="WD40/YVTN_repeat-like_dom_sf"/>
</dbReference>
<dbReference type="Proteomes" id="UP000274601">
    <property type="component" value="Unassembled WGS sequence"/>
</dbReference>
<protein>
    <recommendedName>
        <fullName evidence="3">WD40 repeat protein</fullName>
    </recommendedName>
</protein>
<gene>
    <name evidence="1" type="ORF">BZB76_2255</name>
</gene>
<evidence type="ECO:0000313" key="2">
    <source>
        <dbReference type="Proteomes" id="UP000274601"/>
    </source>
</evidence>
<organism evidence="1 2">
    <name type="scientific">Actinomadura pelletieri DSM 43383</name>
    <dbReference type="NCBI Taxonomy" id="1120940"/>
    <lineage>
        <taxon>Bacteria</taxon>
        <taxon>Bacillati</taxon>
        <taxon>Actinomycetota</taxon>
        <taxon>Actinomycetes</taxon>
        <taxon>Streptosporangiales</taxon>
        <taxon>Thermomonosporaceae</taxon>
        <taxon>Actinomadura</taxon>
    </lineage>
</organism>
<evidence type="ECO:0000313" key="1">
    <source>
        <dbReference type="EMBL" id="RKS76888.1"/>
    </source>
</evidence>